<dbReference type="InterPro" id="IPR013103">
    <property type="entry name" value="RVT_2"/>
</dbReference>
<gene>
    <name evidence="4" type="ORF">E5676_scaffold318G00460</name>
    <name evidence="3" type="ORF">E6C27_scaffold22G00970</name>
</gene>
<feature type="compositionally biased region" description="Basic and acidic residues" evidence="1">
    <location>
        <begin position="806"/>
        <end position="818"/>
    </location>
</feature>
<dbReference type="PANTHER" id="PTHR11439:SF486">
    <property type="entry name" value="RLK (RECEPTOR-LIKE KINASE) PROTEIN, PUTATIVE-RELATED"/>
    <property type="match status" value="1"/>
</dbReference>
<dbReference type="Proteomes" id="UP000321947">
    <property type="component" value="Unassembled WGS sequence"/>
</dbReference>
<dbReference type="PANTHER" id="PTHR11439">
    <property type="entry name" value="GAG-POL-RELATED RETROTRANSPOSON"/>
    <property type="match status" value="1"/>
</dbReference>
<dbReference type="AlphaFoldDB" id="A0A5A7V365"/>
<evidence type="ECO:0000256" key="1">
    <source>
        <dbReference type="SAM" id="MobiDB-lite"/>
    </source>
</evidence>
<organism evidence="3 5">
    <name type="scientific">Cucumis melo var. makuwa</name>
    <name type="common">Oriental melon</name>
    <dbReference type="NCBI Taxonomy" id="1194695"/>
    <lineage>
        <taxon>Eukaryota</taxon>
        <taxon>Viridiplantae</taxon>
        <taxon>Streptophyta</taxon>
        <taxon>Embryophyta</taxon>
        <taxon>Tracheophyta</taxon>
        <taxon>Spermatophyta</taxon>
        <taxon>Magnoliopsida</taxon>
        <taxon>eudicotyledons</taxon>
        <taxon>Gunneridae</taxon>
        <taxon>Pentapetalae</taxon>
        <taxon>rosids</taxon>
        <taxon>fabids</taxon>
        <taxon>Cucurbitales</taxon>
        <taxon>Cucurbitaceae</taxon>
        <taxon>Benincaseae</taxon>
        <taxon>Cucumis</taxon>
    </lineage>
</organism>
<dbReference type="Proteomes" id="UP000321393">
    <property type="component" value="Unassembled WGS sequence"/>
</dbReference>
<feature type="domain" description="Reverse transcriptase Ty1/copia-type" evidence="2">
    <location>
        <begin position="405"/>
        <end position="566"/>
    </location>
</feature>
<dbReference type="Pfam" id="PF07727">
    <property type="entry name" value="RVT_2"/>
    <property type="match status" value="1"/>
</dbReference>
<dbReference type="OrthoDB" id="8048545at2759"/>
<reference evidence="5 6" key="1">
    <citation type="submission" date="2019-08" db="EMBL/GenBank/DDBJ databases">
        <title>Draft genome sequences of two oriental melons (Cucumis melo L. var makuwa).</title>
        <authorList>
            <person name="Kwon S.-Y."/>
        </authorList>
    </citation>
    <scope>NUCLEOTIDE SEQUENCE [LARGE SCALE GENOMIC DNA]</scope>
    <source>
        <strain evidence="6">cv. Chang Bougi</strain>
        <strain evidence="5">cv. SW 3</strain>
        <tissue evidence="3">Leaf</tissue>
    </source>
</reference>
<evidence type="ECO:0000313" key="4">
    <source>
        <dbReference type="EMBL" id="TYK22065.1"/>
    </source>
</evidence>
<accession>A0A5A7V365</accession>
<feature type="compositionally biased region" description="Pro residues" evidence="1">
    <location>
        <begin position="821"/>
        <end position="835"/>
    </location>
</feature>
<protein>
    <submittedName>
        <fullName evidence="3">Gag-pol polyprotein</fullName>
    </submittedName>
</protein>
<dbReference type="SUPFAM" id="SSF56672">
    <property type="entry name" value="DNA/RNA polymerases"/>
    <property type="match status" value="1"/>
</dbReference>
<dbReference type="EMBL" id="SSTD01005234">
    <property type="protein sequence ID" value="TYK22065.1"/>
    <property type="molecule type" value="Genomic_DNA"/>
</dbReference>
<feature type="compositionally biased region" description="Pro residues" evidence="1">
    <location>
        <begin position="850"/>
        <end position="867"/>
    </location>
</feature>
<feature type="compositionally biased region" description="Low complexity" evidence="1">
    <location>
        <begin position="868"/>
        <end position="905"/>
    </location>
</feature>
<name>A0A5A7V365_CUCMM</name>
<dbReference type="InterPro" id="IPR043502">
    <property type="entry name" value="DNA/RNA_pol_sf"/>
</dbReference>
<evidence type="ECO:0000259" key="2">
    <source>
        <dbReference type="Pfam" id="PF07727"/>
    </source>
</evidence>
<dbReference type="Pfam" id="PF14223">
    <property type="entry name" value="Retrotran_gag_2"/>
    <property type="match status" value="1"/>
</dbReference>
<evidence type="ECO:0000313" key="6">
    <source>
        <dbReference type="Proteomes" id="UP000321947"/>
    </source>
</evidence>
<comment type="caution">
    <text evidence="3">The sequence shown here is derived from an EMBL/GenBank/DDBJ whole genome shotgun (WGS) entry which is preliminary data.</text>
</comment>
<sequence>MVTMDGVLVPKPKVDWTDAEEQASVGNAIAINAIFNGVDLNVFKLINSCTTAKEAWKILEVAYEGTSKVKISRLQLITSKFEALKMTEDEKFDMKVTAIEEAQDIITLKLDKLFRSLLTFEMTMSNRESKKVKGIAFKSAYEQETTINQFDNEVNQDESIVLLTKQFSKMARKFKSKNNVGTSVKTGRHDGTDSLDSILNSGQNGSSKYDLGFDASIRSVKIAPKVLNIPDGSIIIVVEEGSVIIVVEENSRAYKVFNIKSNKVMETINVVVNDFESNDNQFNIEDDETFVMTDVIATPLKEMPKADSQPDSTKTNLEKITDETLNDETVLVPSAHVKKNHPLSSIIGDTSAGITTRRKEKVDYSKMIADLCYVSVIEPTSVENALKNEYWINAMQEELLQFKRNSVWTLVPKPDRVNVIGTKWIFKNKTDESRNVTKNKARLVAQGYAQVEGVDFDETFAPVAKLEAIRLLLIYFQKFKMYQMDVKSAFLNGYLNEEVYVAQPKRFIDSEFPQYVYKLNKALYGLKQALRAWYERLTMYLVKRIIKYVHGTMNFDILYSYDTSTKLVGYCDADWTGSADDRKSTSAEAEYIPAGSGCTQMIWMKSMLNEYGIFQAYSTMVNTRKETYTDKSSEEVLEAPSPKATVHGIRVHVFVPTSGLRQTSSVELGPLHYSPSIQSPIPNNIASTDPHAAPDVVDPVGKRTVVEIYWQRRIADELIREFIVNLPADFNDPSSLDYQIVHIRGTLSSLPVNGIPVVALSVKYAILHEIGIANWFPSSHASSVSVALGTFLYRICNDDRGSHVPAIDHDVYSPRYIKDPTPSPPKNDNPLPPPKDNTSTSPPKKIEILPLPPQNILLPPPPPPPKSSPISYSQRSSRLTVNPKTTTPQSSPSKSPSIPNDNLPLLPNPFPT</sequence>
<evidence type="ECO:0000313" key="3">
    <source>
        <dbReference type="EMBL" id="KAA0060315.1"/>
    </source>
</evidence>
<proteinExistence type="predicted"/>
<dbReference type="EMBL" id="SSTE01005668">
    <property type="protein sequence ID" value="KAA0060315.1"/>
    <property type="molecule type" value="Genomic_DNA"/>
</dbReference>
<feature type="region of interest" description="Disordered" evidence="1">
    <location>
        <begin position="806"/>
        <end position="912"/>
    </location>
</feature>
<evidence type="ECO:0000313" key="5">
    <source>
        <dbReference type="Proteomes" id="UP000321393"/>
    </source>
</evidence>